<feature type="region of interest" description="Disordered" evidence="1">
    <location>
        <begin position="91"/>
        <end position="116"/>
    </location>
</feature>
<dbReference type="Proteomes" id="UP000596660">
    <property type="component" value="Unplaced"/>
</dbReference>
<organism evidence="3 4">
    <name type="scientific">Chenopodium quinoa</name>
    <name type="common">Quinoa</name>
    <dbReference type="NCBI Taxonomy" id="63459"/>
    <lineage>
        <taxon>Eukaryota</taxon>
        <taxon>Viridiplantae</taxon>
        <taxon>Streptophyta</taxon>
        <taxon>Embryophyta</taxon>
        <taxon>Tracheophyta</taxon>
        <taxon>Spermatophyta</taxon>
        <taxon>Magnoliopsida</taxon>
        <taxon>eudicotyledons</taxon>
        <taxon>Gunneridae</taxon>
        <taxon>Pentapetalae</taxon>
        <taxon>Caryophyllales</taxon>
        <taxon>Chenopodiaceae</taxon>
        <taxon>Chenopodioideae</taxon>
        <taxon>Atripliceae</taxon>
        <taxon>Chenopodium</taxon>
    </lineage>
</organism>
<evidence type="ECO:0000313" key="3">
    <source>
        <dbReference type="EnsemblPlants" id="AUR62007209-RA:cds"/>
    </source>
</evidence>
<reference evidence="3" key="1">
    <citation type="journal article" date="2017" name="Nature">
        <title>The genome of Chenopodium quinoa.</title>
        <authorList>
            <person name="Jarvis D.E."/>
            <person name="Ho Y.S."/>
            <person name="Lightfoot D.J."/>
            <person name="Schmoeckel S.M."/>
            <person name="Li B."/>
            <person name="Borm T.J.A."/>
            <person name="Ohyanagi H."/>
            <person name="Mineta K."/>
            <person name="Michell C.T."/>
            <person name="Saber N."/>
            <person name="Kharbatia N.M."/>
            <person name="Rupper R.R."/>
            <person name="Sharp A.R."/>
            <person name="Dally N."/>
            <person name="Boughton B.A."/>
            <person name="Woo Y.H."/>
            <person name="Gao G."/>
            <person name="Schijlen E.G.W.M."/>
            <person name="Guo X."/>
            <person name="Momin A.A."/>
            <person name="Negrao S."/>
            <person name="Al-Babili S."/>
            <person name="Gehring C."/>
            <person name="Roessner U."/>
            <person name="Jung C."/>
            <person name="Murphy K."/>
            <person name="Arold S.T."/>
            <person name="Gojobori T."/>
            <person name="van der Linden C.G."/>
            <person name="van Loo E.N."/>
            <person name="Jellen E.N."/>
            <person name="Maughan P.J."/>
            <person name="Tester M."/>
        </authorList>
    </citation>
    <scope>NUCLEOTIDE SEQUENCE [LARGE SCALE GENOMIC DNA]</scope>
    <source>
        <strain evidence="3">cv. PI 614886</strain>
    </source>
</reference>
<protein>
    <submittedName>
        <fullName evidence="3">Uncharacterized protein</fullName>
    </submittedName>
</protein>
<keyword evidence="2" id="KW-0472">Membrane</keyword>
<name>A0A803L5S0_CHEQI</name>
<dbReference type="PANTHER" id="PTHR35697:SF1">
    <property type="entry name" value="PROTEIN TRACHEARY ELEMENT DIFFERENTIATION-RELATED 7"/>
    <property type="match status" value="1"/>
</dbReference>
<dbReference type="GO" id="GO:0009834">
    <property type="term" value="P:plant-type secondary cell wall biogenesis"/>
    <property type="evidence" value="ECO:0007669"/>
    <property type="project" value="InterPro"/>
</dbReference>
<dbReference type="Gramene" id="AUR62007209-RA">
    <property type="protein sequence ID" value="AUR62007209-RA:cds"/>
    <property type="gene ID" value="AUR62007209"/>
</dbReference>
<feature type="compositionally biased region" description="Polar residues" evidence="1">
    <location>
        <begin position="105"/>
        <end position="116"/>
    </location>
</feature>
<keyword evidence="4" id="KW-1185">Reference proteome</keyword>
<sequence length="116" mass="13082">MFLNMEDIIASILSLLCITGALFVSIWCFIKKRRNRRKCVHERKDIEVDEHLKVQEMIVPGCCGPKKVLVSVEDDVRVHEDVHIKSEVNMTGKGGLREGGGEGSSVHQLTQPERQV</sequence>
<dbReference type="EnsemblPlants" id="AUR62007209-RA">
    <property type="protein sequence ID" value="AUR62007209-RA:cds"/>
    <property type="gene ID" value="AUR62007209"/>
</dbReference>
<keyword evidence="2" id="KW-1133">Transmembrane helix</keyword>
<feature type="transmembrane region" description="Helical" evidence="2">
    <location>
        <begin position="12"/>
        <end position="30"/>
    </location>
</feature>
<accession>A0A803L5S0</accession>
<evidence type="ECO:0000313" key="4">
    <source>
        <dbReference type="Proteomes" id="UP000596660"/>
    </source>
</evidence>
<reference evidence="3" key="2">
    <citation type="submission" date="2021-03" db="UniProtKB">
        <authorList>
            <consortium name="EnsemblPlants"/>
        </authorList>
    </citation>
    <scope>IDENTIFICATION</scope>
</reference>
<dbReference type="PANTHER" id="PTHR35697">
    <property type="entry name" value="OS08G0108300 PROTEIN"/>
    <property type="match status" value="1"/>
</dbReference>
<keyword evidence="2" id="KW-0812">Transmembrane</keyword>
<evidence type="ECO:0000256" key="2">
    <source>
        <dbReference type="SAM" id="Phobius"/>
    </source>
</evidence>
<evidence type="ECO:0000256" key="1">
    <source>
        <dbReference type="SAM" id="MobiDB-lite"/>
    </source>
</evidence>
<dbReference type="AlphaFoldDB" id="A0A803L5S0"/>
<dbReference type="InterPro" id="IPR044950">
    <property type="entry name" value="TED6/7"/>
</dbReference>
<proteinExistence type="predicted"/>